<dbReference type="AlphaFoldDB" id="M0M0S5"/>
<comment type="caution">
    <text evidence="3">The sequence shown here is derived from an EMBL/GenBank/DDBJ whole genome shotgun (WGS) entry which is preliminary data.</text>
</comment>
<keyword evidence="4" id="KW-1185">Reference proteome</keyword>
<feature type="compositionally biased region" description="Acidic residues" evidence="1">
    <location>
        <begin position="184"/>
        <end position="247"/>
    </location>
</feature>
<reference evidence="3 4" key="1">
    <citation type="journal article" date="2014" name="PLoS Genet.">
        <title>Phylogenetically driven sequencing of extremely halophilic archaea reveals strategies for static and dynamic osmo-response.</title>
        <authorList>
            <person name="Becker E.A."/>
            <person name="Seitzer P.M."/>
            <person name="Tritt A."/>
            <person name="Larsen D."/>
            <person name="Krusor M."/>
            <person name="Yao A.I."/>
            <person name="Wu D."/>
            <person name="Madern D."/>
            <person name="Eisen J.A."/>
            <person name="Darling A.E."/>
            <person name="Facciotti M.T."/>
        </authorList>
    </citation>
    <scope>NUCLEOTIDE SEQUENCE [LARGE SCALE GENOMIC DNA]</scope>
    <source>
        <strain evidence="3 4">JCM 10879</strain>
    </source>
</reference>
<feature type="region of interest" description="Disordered" evidence="1">
    <location>
        <begin position="142"/>
        <end position="251"/>
    </location>
</feature>
<dbReference type="RefSeq" id="WP_006672971.1">
    <property type="nucleotide sequence ID" value="NZ_AOMA01000099.1"/>
</dbReference>
<feature type="transmembrane region" description="Helical" evidence="2">
    <location>
        <begin position="248"/>
        <end position="269"/>
    </location>
</feature>
<keyword evidence="2" id="KW-0472">Membrane</keyword>
<feature type="compositionally biased region" description="Gly residues" evidence="1">
    <location>
        <begin position="170"/>
        <end position="183"/>
    </location>
</feature>
<dbReference type="OrthoDB" id="206559at2157"/>
<accession>M0M0S5</accession>
<dbReference type="EMBL" id="AOMA01000099">
    <property type="protein sequence ID" value="EMA38229.1"/>
    <property type="molecule type" value="Genomic_DNA"/>
</dbReference>
<dbReference type="eggNOG" id="ENOG502N5FC">
    <property type="taxonomic scope" value="Archaea"/>
</dbReference>
<protein>
    <recommendedName>
        <fullName evidence="5">Cohesin domain-containing protein</fullName>
    </recommendedName>
</protein>
<organism evidence="3 4">
    <name type="scientific">Halobiforma nitratireducens JCM 10879</name>
    <dbReference type="NCBI Taxonomy" id="1227454"/>
    <lineage>
        <taxon>Archaea</taxon>
        <taxon>Methanobacteriati</taxon>
        <taxon>Methanobacteriota</taxon>
        <taxon>Stenosarchaea group</taxon>
        <taxon>Halobacteria</taxon>
        <taxon>Halobacteriales</taxon>
        <taxon>Natrialbaceae</taxon>
        <taxon>Halobiforma</taxon>
    </lineage>
</organism>
<evidence type="ECO:0000256" key="1">
    <source>
        <dbReference type="SAM" id="MobiDB-lite"/>
    </source>
</evidence>
<evidence type="ECO:0000313" key="3">
    <source>
        <dbReference type="EMBL" id="EMA38229.1"/>
    </source>
</evidence>
<evidence type="ECO:0000313" key="4">
    <source>
        <dbReference type="Proteomes" id="UP000011607"/>
    </source>
</evidence>
<evidence type="ECO:0000256" key="2">
    <source>
        <dbReference type="SAM" id="Phobius"/>
    </source>
</evidence>
<keyword evidence="2" id="KW-0812">Transmembrane</keyword>
<evidence type="ECO:0008006" key="5">
    <source>
        <dbReference type="Google" id="ProtNLM"/>
    </source>
</evidence>
<sequence>MKSTSTLNGIERGTRLLVVAAVVVLAVAAMAGGVQAMDDLPGATDDGTVELELMDEGDETVTVAVATSESDVAGFQANVSYAADEATVEQVEFEDVGGMSHKNTDTDGYVALTQSTTGDNSVDEPTLATVTFVLEDDEPSFGLVDADTSVSDGDGKPIVGDDGDDDDGGSAPGGGGGGIGGDTGSDDDGDADDSDDATTTGTDDEAGEDENGTEESDGDDTESEETDETDESTTDGGDDDNGDDSDDIPGFTAVGTAVAAVIALLALGARTRVRRDG</sequence>
<dbReference type="Proteomes" id="UP000011607">
    <property type="component" value="Unassembled WGS sequence"/>
</dbReference>
<name>M0M0S5_9EURY</name>
<proteinExistence type="predicted"/>
<gene>
    <name evidence="3" type="ORF">C446_10280</name>
</gene>
<keyword evidence="2" id="KW-1133">Transmembrane helix</keyword>